<sequence>MYKRNCDFCNKPIITIYHPDSPYIVYCVDCYRSDKWDPYSYGKNYNFNRLFFDQFKELLFRVPKEAVNNSGVNSNSDYVNHAHNNSNCYLIFNSGDNEDCSYSSGIRKCRNVTDIHYGENLELCYEIVNGVNCSRCFYSKNIFDCVDVYFSMDLRGCQNCFGCCNLTRKNYYFFNQPLSKEDWDKRVKEFLGSSISVSKALNKFEQSSLSFPRRANNIHKSVDCIGDYISESKNVKNCFEAVHCENCQNGFFVRLLKDSMDDIGFGYNSELLLSCVAVGYSSRIIGSSELKDVQDTCYSFSLNSSQECIGCNGLKNAENCVLNKQYSQEEYQKIKNHIIEELKQKDLYGLGLPSLLSPWAYNETMAQEIFPLTKEQAIEQG</sequence>
<name>A0A2M7IY43_9BACT</name>
<protein>
    <submittedName>
        <fullName evidence="1">Uncharacterized protein</fullName>
    </submittedName>
</protein>
<gene>
    <name evidence="1" type="ORF">COZ78_02110</name>
</gene>
<evidence type="ECO:0000313" key="2">
    <source>
        <dbReference type="Proteomes" id="UP000230505"/>
    </source>
</evidence>
<feature type="non-terminal residue" evidence="1">
    <location>
        <position position="381"/>
    </location>
</feature>
<evidence type="ECO:0000313" key="1">
    <source>
        <dbReference type="EMBL" id="PIX03111.1"/>
    </source>
</evidence>
<proteinExistence type="predicted"/>
<accession>A0A2M7IY43</accession>
<dbReference type="Proteomes" id="UP000230505">
    <property type="component" value="Unassembled WGS sequence"/>
</dbReference>
<dbReference type="EMBL" id="PFHV01000055">
    <property type="protein sequence ID" value="PIX03111.1"/>
    <property type="molecule type" value="Genomic_DNA"/>
</dbReference>
<reference evidence="2" key="1">
    <citation type="submission" date="2017-09" db="EMBL/GenBank/DDBJ databases">
        <title>Depth-based differentiation of microbial function through sediment-hosted aquifers and enrichment of novel symbionts in the deep terrestrial subsurface.</title>
        <authorList>
            <person name="Probst A.J."/>
            <person name="Ladd B."/>
            <person name="Jarett J.K."/>
            <person name="Geller-Mcgrath D.E."/>
            <person name="Sieber C.M.K."/>
            <person name="Emerson J.B."/>
            <person name="Anantharaman K."/>
            <person name="Thomas B.C."/>
            <person name="Malmstrom R."/>
            <person name="Stieglmeier M."/>
            <person name="Klingl A."/>
            <person name="Woyke T."/>
            <person name="Ryan C.M."/>
            <person name="Banfield J.F."/>
        </authorList>
    </citation>
    <scope>NUCLEOTIDE SEQUENCE [LARGE SCALE GENOMIC DNA]</scope>
</reference>
<dbReference type="AlphaFoldDB" id="A0A2M7IY43"/>
<comment type="caution">
    <text evidence="1">The sequence shown here is derived from an EMBL/GenBank/DDBJ whole genome shotgun (WGS) entry which is preliminary data.</text>
</comment>
<organism evidence="1 2">
    <name type="scientific">bacterium (Candidatus Gribaldobacteria) CG_4_8_14_3_um_filter_42_11</name>
    <dbReference type="NCBI Taxonomy" id="2014267"/>
    <lineage>
        <taxon>Bacteria</taxon>
        <taxon>Candidatus Gribaldobacteria</taxon>
    </lineage>
</organism>